<sequence>MSSSPPAPSIPAWRVERIRPQGVPKSEEWYPTGPTGQFYNVGLTTWSSSRTQWRVSTVSPKPPAPPPVNYDEVVRGLSQVVRTYELPGRMRLEDVVEVFNDIWECEQGF</sequence>
<dbReference type="AlphaFoldDB" id="A0A9W7FJZ7"/>
<accession>A0A9W7FJZ7</accession>
<keyword evidence="2" id="KW-1185">Reference proteome</keyword>
<dbReference type="Proteomes" id="UP001165160">
    <property type="component" value="Unassembled WGS sequence"/>
</dbReference>
<dbReference type="EMBL" id="BRXX01000482">
    <property type="protein sequence ID" value="GMI13944.1"/>
    <property type="molecule type" value="Genomic_DNA"/>
</dbReference>
<name>A0A9W7FJZ7_9STRA</name>
<evidence type="ECO:0000313" key="1">
    <source>
        <dbReference type="EMBL" id="GMI13944.1"/>
    </source>
</evidence>
<proteinExistence type="predicted"/>
<comment type="caution">
    <text evidence="1">The sequence shown here is derived from an EMBL/GenBank/DDBJ whole genome shotgun (WGS) entry which is preliminary data.</text>
</comment>
<protein>
    <submittedName>
        <fullName evidence="1">Uncharacterized protein</fullName>
    </submittedName>
</protein>
<organism evidence="1 2">
    <name type="scientific">Triparma verrucosa</name>
    <dbReference type="NCBI Taxonomy" id="1606542"/>
    <lineage>
        <taxon>Eukaryota</taxon>
        <taxon>Sar</taxon>
        <taxon>Stramenopiles</taxon>
        <taxon>Ochrophyta</taxon>
        <taxon>Bolidophyceae</taxon>
        <taxon>Parmales</taxon>
        <taxon>Triparmaceae</taxon>
        <taxon>Triparma</taxon>
    </lineage>
</organism>
<evidence type="ECO:0000313" key="2">
    <source>
        <dbReference type="Proteomes" id="UP001165160"/>
    </source>
</evidence>
<gene>
    <name evidence="1" type="ORF">TrVE_jg915</name>
</gene>
<reference evidence="2" key="1">
    <citation type="journal article" date="2023" name="Commun. Biol.">
        <title>Genome analysis of Parmales, the sister group of diatoms, reveals the evolutionary specialization of diatoms from phago-mixotrophs to photoautotrophs.</title>
        <authorList>
            <person name="Ban H."/>
            <person name="Sato S."/>
            <person name="Yoshikawa S."/>
            <person name="Yamada K."/>
            <person name="Nakamura Y."/>
            <person name="Ichinomiya M."/>
            <person name="Sato N."/>
            <person name="Blanc-Mathieu R."/>
            <person name="Endo H."/>
            <person name="Kuwata A."/>
            <person name="Ogata H."/>
        </authorList>
    </citation>
    <scope>NUCLEOTIDE SEQUENCE [LARGE SCALE GENOMIC DNA]</scope>
    <source>
        <strain evidence="2">NIES 3699</strain>
    </source>
</reference>